<dbReference type="Pfam" id="PF00583">
    <property type="entry name" value="Acetyltransf_1"/>
    <property type="match status" value="1"/>
</dbReference>
<dbReference type="EMBL" id="JBGBPQ010000030">
    <property type="protein sequence ID" value="KAL1495931.1"/>
    <property type="molecule type" value="Genomic_DNA"/>
</dbReference>
<dbReference type="GO" id="GO:0008080">
    <property type="term" value="F:N-acetyltransferase activity"/>
    <property type="evidence" value="ECO:0007669"/>
    <property type="project" value="TreeGrafter"/>
</dbReference>
<dbReference type="PANTHER" id="PTHR47443">
    <property type="entry name" value="ACYL-COA N-ACYLTRANSFERASES (NAT) SUPERFAMILY PROTEIN"/>
    <property type="match status" value="1"/>
</dbReference>
<dbReference type="PANTHER" id="PTHR47443:SF3">
    <property type="entry name" value="GCN5-RELATED N-ACETYLTRANSFERASE 4, CHLOROPLASTIC"/>
    <property type="match status" value="1"/>
</dbReference>
<dbReference type="InterPro" id="IPR016181">
    <property type="entry name" value="Acyl_CoA_acyltransferase"/>
</dbReference>
<dbReference type="Gene3D" id="3.40.630.30">
    <property type="match status" value="1"/>
</dbReference>
<evidence type="ECO:0000259" key="1">
    <source>
        <dbReference type="PROSITE" id="PS51186"/>
    </source>
</evidence>
<accession>A0AB34IAY3</accession>
<reference evidence="2 3" key="1">
    <citation type="journal article" date="2024" name="Science">
        <title>Giant polyketide synthase enzymes in the biosynthesis of giant marine polyether toxins.</title>
        <authorList>
            <person name="Fallon T.R."/>
            <person name="Shende V.V."/>
            <person name="Wierzbicki I.H."/>
            <person name="Pendleton A.L."/>
            <person name="Watervoot N.F."/>
            <person name="Auber R.P."/>
            <person name="Gonzalez D.J."/>
            <person name="Wisecaver J.H."/>
            <person name="Moore B.S."/>
        </authorList>
    </citation>
    <scope>NUCLEOTIDE SEQUENCE [LARGE SCALE GENOMIC DNA]</scope>
    <source>
        <strain evidence="2 3">12B1</strain>
    </source>
</reference>
<dbReference type="Proteomes" id="UP001515480">
    <property type="component" value="Unassembled WGS sequence"/>
</dbReference>
<proteinExistence type="predicted"/>
<gene>
    <name evidence="2" type="ORF">AB1Y20_014573</name>
</gene>
<protein>
    <recommendedName>
        <fullName evidence="1">N-acetyltransferase domain-containing protein</fullName>
    </recommendedName>
</protein>
<comment type="caution">
    <text evidence="2">The sequence shown here is derived from an EMBL/GenBank/DDBJ whole genome shotgun (WGS) entry which is preliminary data.</text>
</comment>
<organism evidence="2 3">
    <name type="scientific">Prymnesium parvum</name>
    <name type="common">Toxic golden alga</name>
    <dbReference type="NCBI Taxonomy" id="97485"/>
    <lineage>
        <taxon>Eukaryota</taxon>
        <taxon>Haptista</taxon>
        <taxon>Haptophyta</taxon>
        <taxon>Prymnesiophyceae</taxon>
        <taxon>Prymnesiales</taxon>
        <taxon>Prymnesiaceae</taxon>
        <taxon>Prymnesium</taxon>
    </lineage>
</organism>
<evidence type="ECO:0000313" key="2">
    <source>
        <dbReference type="EMBL" id="KAL1495931.1"/>
    </source>
</evidence>
<dbReference type="InterPro" id="IPR000182">
    <property type="entry name" value="GNAT_dom"/>
</dbReference>
<dbReference type="CDD" id="cd04301">
    <property type="entry name" value="NAT_SF"/>
    <property type="match status" value="1"/>
</dbReference>
<dbReference type="AlphaFoldDB" id="A0AB34IAY3"/>
<keyword evidence="3" id="KW-1185">Reference proteome</keyword>
<evidence type="ECO:0000313" key="3">
    <source>
        <dbReference type="Proteomes" id="UP001515480"/>
    </source>
</evidence>
<dbReference type="SUPFAM" id="SSF55729">
    <property type="entry name" value="Acyl-CoA N-acyltransferases (Nat)"/>
    <property type="match status" value="1"/>
</dbReference>
<dbReference type="PROSITE" id="PS51186">
    <property type="entry name" value="GNAT"/>
    <property type="match status" value="1"/>
</dbReference>
<feature type="domain" description="N-acetyltransferase" evidence="1">
    <location>
        <begin position="116"/>
        <end position="261"/>
    </location>
</feature>
<name>A0AB34IAY3_PRYPA</name>
<sequence>MRDVRLAALTPLRPWRSGVAGPRCVVDIRECFPSGSLPSELQCFGSSHRLVLPEEDDVADIASLITLCFYEDADTRTGAPEVPEFARAELRDAVPAAFKLSSPELQERWRSAYNGLHARCAARLRRPHLKASLDSTLVLALQECLQGRSTLTCCCELSLRPVDGRLPGELLPPRPLQIGFAPPSPPSYGAYLANLGVRPSHRRRGLARKMLRASEWVVRESWGLRDLHLHVDLHNGAAATLYHDMDYEELPSYDDMCKPAGPTYSARPVHYRYHRKRLQTASKLSTSMRSVIAPSRPDMALEQGSATR</sequence>
<dbReference type="GO" id="GO:0009507">
    <property type="term" value="C:chloroplast"/>
    <property type="evidence" value="ECO:0007669"/>
    <property type="project" value="TreeGrafter"/>
</dbReference>